<protein>
    <submittedName>
        <fullName evidence="2">Uncharacterized protein</fullName>
    </submittedName>
</protein>
<organism evidence="2 3">
    <name type="scientific">Haematococcus lacustris</name>
    <name type="common">Green alga</name>
    <name type="synonym">Haematococcus pluvialis</name>
    <dbReference type="NCBI Taxonomy" id="44745"/>
    <lineage>
        <taxon>Eukaryota</taxon>
        <taxon>Viridiplantae</taxon>
        <taxon>Chlorophyta</taxon>
        <taxon>core chlorophytes</taxon>
        <taxon>Chlorophyceae</taxon>
        <taxon>CS clade</taxon>
        <taxon>Chlamydomonadales</taxon>
        <taxon>Haematococcaceae</taxon>
        <taxon>Haematococcus</taxon>
    </lineage>
</organism>
<evidence type="ECO:0000256" key="1">
    <source>
        <dbReference type="SAM" id="MobiDB-lite"/>
    </source>
</evidence>
<proteinExistence type="predicted"/>
<dbReference type="EMBL" id="BLLF01000428">
    <property type="protein sequence ID" value="GFH11712.1"/>
    <property type="molecule type" value="Genomic_DNA"/>
</dbReference>
<sequence>MSSGSGNVDASASTRGISFRMVWPDRQPTVQSNKDPKPLRSTAPALDEHDTAGVQDQDWAAPHGCGTWPWRAWRARNPCALPMRPEKQPGEQQGQQQQGQQLQGQQGQGQQQRQQQ</sequence>
<evidence type="ECO:0000313" key="3">
    <source>
        <dbReference type="Proteomes" id="UP000485058"/>
    </source>
</evidence>
<feature type="region of interest" description="Disordered" evidence="1">
    <location>
        <begin position="1"/>
        <end position="116"/>
    </location>
</feature>
<feature type="compositionally biased region" description="Polar residues" evidence="1">
    <location>
        <begin position="1"/>
        <end position="16"/>
    </location>
</feature>
<dbReference type="AlphaFoldDB" id="A0A699Z849"/>
<reference evidence="2 3" key="1">
    <citation type="submission" date="2020-02" db="EMBL/GenBank/DDBJ databases">
        <title>Draft genome sequence of Haematococcus lacustris strain NIES-144.</title>
        <authorList>
            <person name="Morimoto D."/>
            <person name="Nakagawa S."/>
            <person name="Yoshida T."/>
            <person name="Sawayama S."/>
        </authorList>
    </citation>
    <scope>NUCLEOTIDE SEQUENCE [LARGE SCALE GENOMIC DNA]</scope>
    <source>
        <strain evidence="2 3">NIES-144</strain>
    </source>
</reference>
<dbReference type="Proteomes" id="UP000485058">
    <property type="component" value="Unassembled WGS sequence"/>
</dbReference>
<name>A0A699Z849_HAELA</name>
<accession>A0A699Z849</accession>
<keyword evidence="3" id="KW-1185">Reference proteome</keyword>
<feature type="compositionally biased region" description="Low complexity" evidence="1">
    <location>
        <begin position="90"/>
        <end position="116"/>
    </location>
</feature>
<comment type="caution">
    <text evidence="2">The sequence shown here is derived from an EMBL/GenBank/DDBJ whole genome shotgun (WGS) entry which is preliminary data.</text>
</comment>
<gene>
    <name evidence="2" type="ORF">HaLaN_07257</name>
</gene>
<evidence type="ECO:0000313" key="2">
    <source>
        <dbReference type="EMBL" id="GFH11712.1"/>
    </source>
</evidence>